<dbReference type="EMBL" id="FWXZ01000010">
    <property type="protein sequence ID" value="SMC92710.1"/>
    <property type="molecule type" value="Genomic_DNA"/>
</dbReference>
<protein>
    <submittedName>
        <fullName evidence="1">Raffinose/stachyose/melibiose transport system permease protein</fullName>
    </submittedName>
</protein>
<evidence type="ECO:0000313" key="1">
    <source>
        <dbReference type="EMBL" id="SMC92710.1"/>
    </source>
</evidence>
<evidence type="ECO:0000313" key="2">
    <source>
        <dbReference type="Proteomes" id="UP000192328"/>
    </source>
</evidence>
<sequence length="299" mass="33422">MTSRQKRKLTEFLFLLPTLIAFLMVIIIPFIFGIYYSFTDWQGTGAVSQNVGFANYKAIFQEPGFLHSFLVTLLFTVLNIITVNVVAFIISLLVTSEIRGRNVYRAGFFVPNLIGGIVLGLVWQFIFSNILPSIGQTLGLPTLSKSLISNKDTVMITMVTVNTWQYAGYIMLIYVASIQGISKSVMEAAEVDGARYWTRVRKIQIPLMANAFTISLFLTLTNSFKMYDVNVALTNGGPVSIFMMKPVQASELLALNIYNTAFKYNNMAQGQAKAVVFFVVLTIFSVIQVTWNKSKEVEA</sequence>
<dbReference type="Proteomes" id="UP000192328">
    <property type="component" value="Unassembled WGS sequence"/>
</dbReference>
<accession>A0AC61PQR0</accession>
<name>A0AC61PQR0_9FIRM</name>
<organism evidence="1 2">
    <name type="scientific">Aristaeella lactis</name>
    <dbReference type="NCBI Taxonomy" id="3046383"/>
    <lineage>
        <taxon>Bacteria</taxon>
        <taxon>Bacillati</taxon>
        <taxon>Bacillota</taxon>
        <taxon>Clostridia</taxon>
        <taxon>Eubacteriales</taxon>
        <taxon>Aristaeellaceae</taxon>
        <taxon>Aristaeella</taxon>
    </lineage>
</organism>
<keyword evidence="2" id="KW-1185">Reference proteome</keyword>
<gene>
    <name evidence="1" type="ORF">SAMN06297397_0036</name>
</gene>
<proteinExistence type="predicted"/>
<reference evidence="1" key="1">
    <citation type="submission" date="2017-04" db="EMBL/GenBank/DDBJ databases">
        <authorList>
            <person name="Varghese N."/>
            <person name="Submissions S."/>
        </authorList>
    </citation>
    <scope>NUCLEOTIDE SEQUENCE</scope>
    <source>
        <strain evidence="1">WTE2008</strain>
    </source>
</reference>
<comment type="caution">
    <text evidence="1">The sequence shown here is derived from an EMBL/GenBank/DDBJ whole genome shotgun (WGS) entry which is preliminary data.</text>
</comment>